<dbReference type="InterPro" id="IPR017871">
    <property type="entry name" value="ABC_transporter-like_CS"/>
</dbReference>
<proteinExistence type="inferred from homology"/>
<dbReference type="CDD" id="cd03255">
    <property type="entry name" value="ABC_MJ0796_LolCDE_FtsE"/>
    <property type="match status" value="1"/>
</dbReference>
<accession>A0ABY0IGB5</accession>
<comment type="caution">
    <text evidence="6">The sequence shown here is derived from an EMBL/GenBank/DDBJ whole genome shotgun (WGS) entry which is preliminary data.</text>
</comment>
<dbReference type="SUPFAM" id="SSF52540">
    <property type="entry name" value="P-loop containing nucleoside triphosphate hydrolases"/>
    <property type="match status" value="1"/>
</dbReference>
<organism evidence="6 7">
    <name type="scientific">Halobacteriovorax vibrionivorans</name>
    <dbReference type="NCBI Taxonomy" id="2152716"/>
    <lineage>
        <taxon>Bacteria</taxon>
        <taxon>Pseudomonadati</taxon>
        <taxon>Bdellovibrionota</taxon>
        <taxon>Bacteriovoracia</taxon>
        <taxon>Bacteriovoracales</taxon>
        <taxon>Halobacteriovoraceae</taxon>
        <taxon>Halobacteriovorax</taxon>
    </lineage>
</organism>
<keyword evidence="7" id="KW-1185">Reference proteome</keyword>
<keyword evidence="2" id="KW-0813">Transport</keyword>
<dbReference type="PANTHER" id="PTHR42798">
    <property type="entry name" value="LIPOPROTEIN-RELEASING SYSTEM ATP-BINDING PROTEIN LOLD"/>
    <property type="match status" value="1"/>
</dbReference>
<comment type="similarity">
    <text evidence="1">Belongs to the ABC transporter superfamily.</text>
</comment>
<dbReference type="SMART" id="SM00382">
    <property type="entry name" value="AAA"/>
    <property type="match status" value="1"/>
</dbReference>
<evidence type="ECO:0000259" key="5">
    <source>
        <dbReference type="PROSITE" id="PS50893"/>
    </source>
</evidence>
<dbReference type="PROSITE" id="PS50893">
    <property type="entry name" value="ABC_TRANSPORTER_2"/>
    <property type="match status" value="1"/>
</dbReference>
<feature type="domain" description="ABC transporter" evidence="5">
    <location>
        <begin position="4"/>
        <end position="218"/>
    </location>
</feature>
<evidence type="ECO:0000256" key="3">
    <source>
        <dbReference type="ARBA" id="ARBA00022741"/>
    </source>
</evidence>
<dbReference type="PROSITE" id="PS00211">
    <property type="entry name" value="ABC_TRANSPORTER_1"/>
    <property type="match status" value="1"/>
</dbReference>
<dbReference type="InterPro" id="IPR003593">
    <property type="entry name" value="AAA+_ATPase"/>
</dbReference>
<dbReference type="EMBL" id="QDKL01000002">
    <property type="protein sequence ID" value="RZF21974.1"/>
    <property type="molecule type" value="Genomic_DNA"/>
</dbReference>
<evidence type="ECO:0000256" key="2">
    <source>
        <dbReference type="ARBA" id="ARBA00022448"/>
    </source>
</evidence>
<name>A0ABY0IGB5_9BACT</name>
<reference evidence="7" key="1">
    <citation type="journal article" date="2019" name="Int. J. Syst. Evol. Microbiol.">
        <title>Halobacteriovorax valvorus sp. nov., a novel prokaryotic predator isolated from coastal seawater of China.</title>
        <authorList>
            <person name="Chen M.-X."/>
        </authorList>
    </citation>
    <scope>NUCLEOTIDE SEQUENCE [LARGE SCALE GENOMIC DNA]</scope>
    <source>
        <strain evidence="7">BL9</strain>
    </source>
</reference>
<dbReference type="Pfam" id="PF00005">
    <property type="entry name" value="ABC_tran"/>
    <property type="match status" value="1"/>
</dbReference>
<dbReference type="InterPro" id="IPR017911">
    <property type="entry name" value="MacB-like_ATP-bd"/>
</dbReference>
<dbReference type="GO" id="GO:0005524">
    <property type="term" value="F:ATP binding"/>
    <property type="evidence" value="ECO:0007669"/>
    <property type="project" value="UniProtKB-KW"/>
</dbReference>
<evidence type="ECO:0000313" key="7">
    <source>
        <dbReference type="Proteomes" id="UP000443582"/>
    </source>
</evidence>
<dbReference type="Proteomes" id="UP000443582">
    <property type="component" value="Unassembled WGS sequence"/>
</dbReference>
<dbReference type="InterPro" id="IPR003439">
    <property type="entry name" value="ABC_transporter-like_ATP-bd"/>
</dbReference>
<dbReference type="PANTHER" id="PTHR42798:SF7">
    <property type="entry name" value="ALPHA-D-RIBOSE 1-METHYLPHOSPHONATE 5-TRIPHOSPHATE SYNTHASE SUBUNIT PHNL"/>
    <property type="match status" value="1"/>
</dbReference>
<keyword evidence="3" id="KW-0547">Nucleotide-binding</keyword>
<evidence type="ECO:0000256" key="1">
    <source>
        <dbReference type="ARBA" id="ARBA00005417"/>
    </source>
</evidence>
<dbReference type="RefSeq" id="WP_115361906.1">
    <property type="nucleotide sequence ID" value="NZ_QDKL01000002.1"/>
</dbReference>
<evidence type="ECO:0000313" key="6">
    <source>
        <dbReference type="EMBL" id="RZF21974.1"/>
    </source>
</evidence>
<keyword evidence="4 6" id="KW-0067">ATP-binding</keyword>
<sequence>MAVLNVKNVQKDFGNSHILKGVDLSLSEGERCVIKGSSGCGKSTLLYLIGGLENITAGEITVDDLNIGKLNDAGLAKYRNSKIGFVFQFHFLLSSLSCLENILLPARLGGHRVSKTKKYIESLAKALGVQECLKRYPFEISGGQQQRINLIRALSLKPKMLLCDEPTGNLDSKNSKIVADLIFNLSKELGTTLLVVTHDEEMAAKFERTHTMVDGILH</sequence>
<protein>
    <submittedName>
        <fullName evidence="6">ABC transporter ATP-binding protein</fullName>
    </submittedName>
</protein>
<dbReference type="InterPro" id="IPR027417">
    <property type="entry name" value="P-loop_NTPase"/>
</dbReference>
<gene>
    <name evidence="6" type="ORF">DAY19_09820</name>
</gene>
<dbReference type="Gene3D" id="3.40.50.300">
    <property type="entry name" value="P-loop containing nucleotide triphosphate hydrolases"/>
    <property type="match status" value="1"/>
</dbReference>
<evidence type="ECO:0000256" key="4">
    <source>
        <dbReference type="ARBA" id="ARBA00022840"/>
    </source>
</evidence>